<evidence type="ECO:0000313" key="6">
    <source>
        <dbReference type="Proteomes" id="UP000177349"/>
    </source>
</evidence>
<dbReference type="Proteomes" id="UP000177349">
    <property type="component" value="Unassembled WGS sequence"/>
</dbReference>
<keyword evidence="3" id="KW-0460">Magnesium</keyword>
<evidence type="ECO:0000259" key="4">
    <source>
        <dbReference type="PROSITE" id="PS51462"/>
    </source>
</evidence>
<feature type="domain" description="Nudix hydrolase" evidence="4">
    <location>
        <begin position="6"/>
        <end position="143"/>
    </location>
</feature>
<comment type="cofactor">
    <cofactor evidence="1">
        <name>Mg(2+)</name>
        <dbReference type="ChEBI" id="CHEBI:18420"/>
    </cofactor>
</comment>
<dbReference type="InterPro" id="IPR020084">
    <property type="entry name" value="NUDIX_hydrolase_CS"/>
</dbReference>
<dbReference type="InterPro" id="IPR015797">
    <property type="entry name" value="NUDIX_hydrolase-like_dom_sf"/>
</dbReference>
<dbReference type="GO" id="GO:0016787">
    <property type="term" value="F:hydrolase activity"/>
    <property type="evidence" value="ECO:0007669"/>
    <property type="project" value="UniProtKB-KW"/>
</dbReference>
<dbReference type="AlphaFoldDB" id="A0A1G2BQ70"/>
<dbReference type="SUPFAM" id="SSF55811">
    <property type="entry name" value="Nudix"/>
    <property type="match status" value="1"/>
</dbReference>
<sequence>MQPGFDYIGVNVGFICHDGNGRVLLHLRSDKNRDEHNTWDLGAGQVEFGEQLEEALVREVLEEYGCKPLEYRHLAQRTVLREHEGKATHWLVNIYAVRVNPNEVRVMEPEKNLGNAWYELDSLPEPMHSSAGKWLREYRDQIENIFRQT</sequence>
<dbReference type="EMBL" id="MHKN01000045">
    <property type="protein sequence ID" value="OGY91284.1"/>
    <property type="molecule type" value="Genomic_DNA"/>
</dbReference>
<dbReference type="Pfam" id="PF00293">
    <property type="entry name" value="NUDIX"/>
    <property type="match status" value="1"/>
</dbReference>
<dbReference type="PROSITE" id="PS00893">
    <property type="entry name" value="NUDIX_BOX"/>
    <property type="match status" value="1"/>
</dbReference>
<reference evidence="5 6" key="1">
    <citation type="journal article" date="2016" name="Nat. Commun.">
        <title>Thousands of microbial genomes shed light on interconnected biogeochemical processes in an aquifer system.</title>
        <authorList>
            <person name="Anantharaman K."/>
            <person name="Brown C.T."/>
            <person name="Hug L.A."/>
            <person name="Sharon I."/>
            <person name="Castelle C.J."/>
            <person name="Probst A.J."/>
            <person name="Thomas B.C."/>
            <person name="Singh A."/>
            <person name="Wilkins M.J."/>
            <person name="Karaoz U."/>
            <person name="Brodie E.L."/>
            <person name="Williams K.H."/>
            <person name="Hubbard S.S."/>
            <person name="Banfield J.F."/>
        </authorList>
    </citation>
    <scope>NUCLEOTIDE SEQUENCE [LARGE SCALE GENOMIC DNA]</scope>
</reference>
<organism evidence="5 6">
    <name type="scientific">Candidatus Komeilibacteria bacterium RIFCSPLOWO2_01_FULL_53_11</name>
    <dbReference type="NCBI Taxonomy" id="1798552"/>
    <lineage>
        <taxon>Bacteria</taxon>
        <taxon>Candidatus Komeiliibacteriota</taxon>
    </lineage>
</organism>
<dbReference type="InterPro" id="IPR000086">
    <property type="entry name" value="NUDIX_hydrolase_dom"/>
</dbReference>
<proteinExistence type="predicted"/>
<comment type="caution">
    <text evidence="5">The sequence shown here is derived from an EMBL/GenBank/DDBJ whole genome shotgun (WGS) entry which is preliminary data.</text>
</comment>
<evidence type="ECO:0000313" key="5">
    <source>
        <dbReference type="EMBL" id="OGY91284.1"/>
    </source>
</evidence>
<dbReference type="PROSITE" id="PS51462">
    <property type="entry name" value="NUDIX"/>
    <property type="match status" value="1"/>
</dbReference>
<evidence type="ECO:0000256" key="1">
    <source>
        <dbReference type="ARBA" id="ARBA00001946"/>
    </source>
</evidence>
<dbReference type="PANTHER" id="PTHR43046:SF12">
    <property type="entry name" value="GDP-MANNOSE MANNOSYL HYDROLASE"/>
    <property type="match status" value="1"/>
</dbReference>
<evidence type="ECO:0000256" key="2">
    <source>
        <dbReference type="ARBA" id="ARBA00022801"/>
    </source>
</evidence>
<gene>
    <name evidence="5" type="ORF">A3B31_00825</name>
</gene>
<dbReference type="PANTHER" id="PTHR43046">
    <property type="entry name" value="GDP-MANNOSE MANNOSYL HYDROLASE"/>
    <property type="match status" value="1"/>
</dbReference>
<protein>
    <recommendedName>
        <fullName evidence="4">Nudix hydrolase domain-containing protein</fullName>
    </recommendedName>
</protein>
<accession>A0A1G2BQ70</accession>
<keyword evidence="2" id="KW-0378">Hydrolase</keyword>
<name>A0A1G2BQ70_9BACT</name>
<dbReference type="Gene3D" id="3.90.79.10">
    <property type="entry name" value="Nucleoside Triphosphate Pyrophosphohydrolase"/>
    <property type="match status" value="1"/>
</dbReference>
<evidence type="ECO:0000256" key="3">
    <source>
        <dbReference type="ARBA" id="ARBA00022842"/>
    </source>
</evidence>